<evidence type="ECO:0000313" key="2">
    <source>
        <dbReference type="EMBL" id="KAI7745319.1"/>
    </source>
</evidence>
<proteinExistence type="predicted"/>
<dbReference type="Proteomes" id="UP001206925">
    <property type="component" value="Unassembled WGS sequence"/>
</dbReference>
<dbReference type="EMBL" id="JAMZMK010007296">
    <property type="protein sequence ID" value="KAI7745319.1"/>
    <property type="molecule type" value="Genomic_DNA"/>
</dbReference>
<organism evidence="2 3">
    <name type="scientific">Ambrosia artemisiifolia</name>
    <name type="common">Common ragweed</name>
    <dbReference type="NCBI Taxonomy" id="4212"/>
    <lineage>
        <taxon>Eukaryota</taxon>
        <taxon>Viridiplantae</taxon>
        <taxon>Streptophyta</taxon>
        <taxon>Embryophyta</taxon>
        <taxon>Tracheophyta</taxon>
        <taxon>Spermatophyta</taxon>
        <taxon>Magnoliopsida</taxon>
        <taxon>eudicotyledons</taxon>
        <taxon>Gunneridae</taxon>
        <taxon>Pentapetalae</taxon>
        <taxon>asterids</taxon>
        <taxon>campanulids</taxon>
        <taxon>Asterales</taxon>
        <taxon>Asteraceae</taxon>
        <taxon>Asteroideae</taxon>
        <taxon>Heliantheae alliance</taxon>
        <taxon>Heliantheae</taxon>
        <taxon>Ambrosia</taxon>
    </lineage>
</organism>
<sequence>MQLPLFVTALQRCVPGFDFETVVGRCDSGDVLLGFFFTSSPPGCFGLCRSCRPTAVGDDRCNQPLVIPVPIAATMSPCIRTKLLMQLFSPLPFAASIVGDNLMCFMTISLIGYRMGEFETIGGYDVSVYDVVVDCDGATAAQPIDSPFLCDIDVNYDAATIASCHLKAIIRVILLSVFWYYLLPNPAAIAFCLFFFRPFPLVRVNAAYVGSVDFVAVERSVEAFSNILFSSGTTGLPISYELVVGYDASIKDSCTSTTRRLPSAGYEGWVLNLEFRVFFDGGQRQWRSNYCLMACHMLSLELIHYFSLHEDMNLPGIV</sequence>
<evidence type="ECO:0000313" key="3">
    <source>
        <dbReference type="Proteomes" id="UP001206925"/>
    </source>
</evidence>
<evidence type="ECO:0000256" key="1">
    <source>
        <dbReference type="SAM" id="Phobius"/>
    </source>
</evidence>
<keyword evidence="1" id="KW-1133">Transmembrane helix</keyword>
<reference evidence="2" key="1">
    <citation type="submission" date="2022-06" db="EMBL/GenBank/DDBJ databases">
        <title>Uncovering the hologenomic basis of an extraordinary plant invasion.</title>
        <authorList>
            <person name="Bieker V.C."/>
            <person name="Martin M.D."/>
            <person name="Gilbert T."/>
            <person name="Hodgins K."/>
            <person name="Battlay P."/>
            <person name="Petersen B."/>
            <person name="Wilson J."/>
        </authorList>
    </citation>
    <scope>NUCLEOTIDE SEQUENCE</scope>
    <source>
        <strain evidence="2">AA19_3_7</strain>
        <tissue evidence="2">Leaf</tissue>
    </source>
</reference>
<keyword evidence="1" id="KW-0812">Transmembrane</keyword>
<feature type="transmembrane region" description="Helical" evidence="1">
    <location>
        <begin position="93"/>
        <end position="113"/>
    </location>
</feature>
<accession>A0AAD5CPB1</accession>
<dbReference type="AlphaFoldDB" id="A0AAD5CPB1"/>
<name>A0AAD5CPB1_AMBAR</name>
<protein>
    <submittedName>
        <fullName evidence="2">Uncharacterized protein</fullName>
    </submittedName>
</protein>
<feature type="transmembrane region" description="Helical" evidence="1">
    <location>
        <begin position="172"/>
        <end position="196"/>
    </location>
</feature>
<keyword evidence="1" id="KW-0472">Membrane</keyword>
<keyword evidence="3" id="KW-1185">Reference proteome</keyword>
<gene>
    <name evidence="2" type="ORF">M8C21_006421</name>
</gene>
<comment type="caution">
    <text evidence="2">The sequence shown here is derived from an EMBL/GenBank/DDBJ whole genome shotgun (WGS) entry which is preliminary data.</text>
</comment>